<organism evidence="7 8">
    <name type="scientific">Daucus carota subsp. sativus</name>
    <name type="common">Carrot</name>
    <dbReference type="NCBI Taxonomy" id="79200"/>
    <lineage>
        <taxon>Eukaryota</taxon>
        <taxon>Viridiplantae</taxon>
        <taxon>Streptophyta</taxon>
        <taxon>Embryophyta</taxon>
        <taxon>Tracheophyta</taxon>
        <taxon>Spermatophyta</taxon>
        <taxon>Magnoliopsida</taxon>
        <taxon>eudicotyledons</taxon>
        <taxon>Gunneridae</taxon>
        <taxon>Pentapetalae</taxon>
        <taxon>asterids</taxon>
        <taxon>campanulids</taxon>
        <taxon>Apiales</taxon>
        <taxon>Apiaceae</taxon>
        <taxon>Apioideae</taxon>
        <taxon>Scandiceae</taxon>
        <taxon>Daucinae</taxon>
        <taxon>Daucus</taxon>
        <taxon>Daucus sect. Daucus</taxon>
    </lineage>
</organism>
<evidence type="ECO:0000256" key="2">
    <source>
        <dbReference type="ARBA" id="ARBA00023015"/>
    </source>
</evidence>
<sequence length="207" mass="21980">MSTVKDYDSDSQANSGSQQTSSGPKPMKDKQTKVEGRGRKIKMPAACAAQISQLTKDLGFKSSGETVEWLLEREEESMVQGPGTAIPSANAAGATSEALEVPEKKKAEAVGQDGVPKTSGFAPGNPNPVFVPGKGFFMVPEDGGEPQQVWPVPLALTRGIGMRMPGPYAPGWSSVSSDGMTFECPGRNGEFLEFWGSLILFYKVSCV</sequence>
<dbReference type="EMBL" id="CP093343">
    <property type="protein sequence ID" value="WOG81713.1"/>
    <property type="molecule type" value="Genomic_DNA"/>
</dbReference>
<comment type="subcellular location">
    <subcellularLocation>
        <location evidence="1">Nucleus</location>
    </subcellularLocation>
</comment>
<evidence type="ECO:0000313" key="7">
    <source>
        <dbReference type="EMBL" id="WOG81713.1"/>
    </source>
</evidence>
<dbReference type="Pfam" id="PF03634">
    <property type="entry name" value="TCP"/>
    <property type="match status" value="1"/>
</dbReference>
<reference evidence="7" key="2">
    <citation type="submission" date="2022-03" db="EMBL/GenBank/DDBJ databases">
        <title>Draft title - Genomic analysis of global carrot germplasm unveils the trajectory of domestication and the origin of high carotenoid orange carrot.</title>
        <authorList>
            <person name="Iorizzo M."/>
            <person name="Ellison S."/>
            <person name="Senalik D."/>
            <person name="Macko-Podgorni A."/>
            <person name="Grzebelus D."/>
            <person name="Bostan H."/>
            <person name="Rolling W."/>
            <person name="Curaba J."/>
            <person name="Simon P."/>
        </authorList>
    </citation>
    <scope>NUCLEOTIDE SEQUENCE</scope>
    <source>
        <tissue evidence="7">Leaf</tissue>
    </source>
</reference>
<dbReference type="Proteomes" id="UP000077755">
    <property type="component" value="Chromosome 1"/>
</dbReference>
<reference evidence="7" key="1">
    <citation type="journal article" date="2016" name="Nat. Genet.">
        <title>A high-quality carrot genome assembly provides new insights into carotenoid accumulation and asterid genome evolution.</title>
        <authorList>
            <person name="Iorizzo M."/>
            <person name="Ellison S."/>
            <person name="Senalik D."/>
            <person name="Zeng P."/>
            <person name="Satapoomin P."/>
            <person name="Huang J."/>
            <person name="Bowman M."/>
            <person name="Iovene M."/>
            <person name="Sanseverino W."/>
            <person name="Cavagnaro P."/>
            <person name="Yildiz M."/>
            <person name="Macko-Podgorni A."/>
            <person name="Moranska E."/>
            <person name="Grzebelus E."/>
            <person name="Grzebelus D."/>
            <person name="Ashrafi H."/>
            <person name="Zheng Z."/>
            <person name="Cheng S."/>
            <person name="Spooner D."/>
            <person name="Van Deynze A."/>
            <person name="Simon P."/>
        </authorList>
    </citation>
    <scope>NUCLEOTIDE SEQUENCE</scope>
    <source>
        <tissue evidence="7">Leaf</tissue>
    </source>
</reference>
<feature type="region of interest" description="Disordered" evidence="6">
    <location>
        <begin position="1"/>
        <end position="41"/>
    </location>
</feature>
<feature type="compositionally biased region" description="Polar residues" evidence="6">
    <location>
        <begin position="10"/>
        <end position="23"/>
    </location>
</feature>
<dbReference type="PANTHER" id="PTHR31072:SF170">
    <property type="entry name" value="TRANSCRIPTION FACTOR TCP15-RELATED"/>
    <property type="match status" value="1"/>
</dbReference>
<protein>
    <submittedName>
        <fullName evidence="7">Uncharacterized protein</fullName>
    </submittedName>
</protein>
<dbReference type="AlphaFoldDB" id="A0A166FZ89"/>
<keyword evidence="8" id="KW-1185">Reference proteome</keyword>
<evidence type="ECO:0000313" key="8">
    <source>
        <dbReference type="Proteomes" id="UP000077755"/>
    </source>
</evidence>
<dbReference type="Gramene" id="KZN08360">
    <property type="protein sequence ID" value="KZN08360"/>
    <property type="gene ID" value="DCAR_000906"/>
</dbReference>
<accession>A0A166FZ89</accession>
<keyword evidence="4" id="KW-0804">Transcription</keyword>
<dbReference type="KEGG" id="dcr:108217060"/>
<feature type="compositionally biased region" description="Basic and acidic residues" evidence="6">
    <location>
        <begin position="26"/>
        <end position="38"/>
    </location>
</feature>
<evidence type="ECO:0000256" key="4">
    <source>
        <dbReference type="ARBA" id="ARBA00023163"/>
    </source>
</evidence>
<dbReference type="GO" id="GO:0005634">
    <property type="term" value="C:nucleus"/>
    <property type="evidence" value="ECO:0007669"/>
    <property type="project" value="UniProtKB-SubCell"/>
</dbReference>
<evidence type="ECO:0000256" key="1">
    <source>
        <dbReference type="ARBA" id="ARBA00004123"/>
    </source>
</evidence>
<dbReference type="OrthoDB" id="1911901at2759"/>
<keyword evidence="3" id="KW-0238">DNA-binding</keyword>
<dbReference type="GO" id="GO:0043565">
    <property type="term" value="F:sequence-specific DNA binding"/>
    <property type="evidence" value="ECO:0007669"/>
    <property type="project" value="TreeGrafter"/>
</dbReference>
<keyword evidence="2" id="KW-0805">Transcription regulation</keyword>
<dbReference type="InterPro" id="IPR017887">
    <property type="entry name" value="TF_TCP_subgr"/>
</dbReference>
<dbReference type="InterPro" id="IPR005333">
    <property type="entry name" value="Transcription_factor_TCP"/>
</dbReference>
<dbReference type="PANTHER" id="PTHR31072">
    <property type="entry name" value="TRANSCRIPTION FACTOR TCP4-RELATED"/>
    <property type="match status" value="1"/>
</dbReference>
<name>A0A166FZ89_DAUCS</name>
<evidence type="ECO:0000256" key="5">
    <source>
        <dbReference type="ARBA" id="ARBA00023242"/>
    </source>
</evidence>
<keyword evidence="5" id="KW-0539">Nucleus</keyword>
<dbReference type="GO" id="GO:0003700">
    <property type="term" value="F:DNA-binding transcription factor activity"/>
    <property type="evidence" value="ECO:0007669"/>
    <property type="project" value="InterPro"/>
</dbReference>
<evidence type="ECO:0000256" key="6">
    <source>
        <dbReference type="SAM" id="MobiDB-lite"/>
    </source>
</evidence>
<dbReference type="PROSITE" id="PS51369">
    <property type="entry name" value="TCP"/>
    <property type="match status" value="1"/>
</dbReference>
<proteinExistence type="predicted"/>
<gene>
    <name evidence="7" type="ORF">DCAR_0100864</name>
</gene>
<evidence type="ECO:0000256" key="3">
    <source>
        <dbReference type="ARBA" id="ARBA00023125"/>
    </source>
</evidence>